<dbReference type="PANTHER" id="PTHR34796">
    <property type="entry name" value="EXPRESSED PROTEIN"/>
    <property type="match status" value="1"/>
</dbReference>
<dbReference type="PANTHER" id="PTHR34796:SF1">
    <property type="entry name" value="EXPRESSED PROTEIN"/>
    <property type="match status" value="1"/>
</dbReference>
<gene>
    <name evidence="2" type="ORF">DEJ49_32435</name>
</gene>
<dbReference type="InterPro" id="IPR005500">
    <property type="entry name" value="DUF309"/>
</dbReference>
<organism evidence="2 3">
    <name type="scientific">Streptomyces venezuelae</name>
    <dbReference type="NCBI Taxonomy" id="54571"/>
    <lineage>
        <taxon>Bacteria</taxon>
        <taxon>Bacillati</taxon>
        <taxon>Actinomycetota</taxon>
        <taxon>Actinomycetes</taxon>
        <taxon>Kitasatosporales</taxon>
        <taxon>Streptomycetaceae</taxon>
        <taxon>Streptomyces</taxon>
    </lineage>
</organism>
<feature type="compositionally biased region" description="Basic and acidic residues" evidence="1">
    <location>
        <begin position="10"/>
        <end position="31"/>
    </location>
</feature>
<protein>
    <submittedName>
        <fullName evidence="2">DUF309 domain-containing protein</fullName>
    </submittedName>
</protein>
<reference evidence="2 3" key="1">
    <citation type="submission" date="2018-05" db="EMBL/GenBank/DDBJ databases">
        <title>Streptomyces venezuelae.</title>
        <authorList>
            <person name="Kim W."/>
            <person name="Lee N."/>
            <person name="Cho B.-K."/>
        </authorList>
    </citation>
    <scope>NUCLEOTIDE SEQUENCE [LARGE SCALE GENOMIC DNA]</scope>
    <source>
        <strain evidence="2 3">ATCC 14585</strain>
    </source>
</reference>
<evidence type="ECO:0000256" key="1">
    <source>
        <dbReference type="SAM" id="MobiDB-lite"/>
    </source>
</evidence>
<sequence length="224" mass="23160">MSSAPGPYDSGRERDRDEEGRARNQRPRDGLGRPLPYGAEGVPRQPEGIVRAPEESVAEAQALLDAGRPFHAHEVFEDAWKSGPESERGLWQGLAQLAVGLTHSGRGNTKGGARLLLRGAGAIGEWSARAEQPRPYGIGVAALVSWAEALAEELEREGVPLDVVAHAPRLGRVGPGSVGPGSARPGSARHDGAGPDSAGPDSAGPENVRTGSGEPGSMEAGPKA</sequence>
<dbReference type="InterPro" id="IPR023203">
    <property type="entry name" value="TTHA0068_sf"/>
</dbReference>
<name>A0A5P2CTM0_STRVZ</name>
<dbReference type="SUPFAM" id="SSF140663">
    <property type="entry name" value="TTHA0068-like"/>
    <property type="match status" value="1"/>
</dbReference>
<dbReference type="Proteomes" id="UP000324015">
    <property type="component" value="Chromosome"/>
</dbReference>
<dbReference type="Pfam" id="PF03745">
    <property type="entry name" value="DUF309"/>
    <property type="match status" value="1"/>
</dbReference>
<evidence type="ECO:0000313" key="3">
    <source>
        <dbReference type="Proteomes" id="UP000324015"/>
    </source>
</evidence>
<proteinExistence type="predicted"/>
<evidence type="ECO:0000313" key="2">
    <source>
        <dbReference type="EMBL" id="QES45078.1"/>
    </source>
</evidence>
<feature type="region of interest" description="Disordered" evidence="1">
    <location>
        <begin position="168"/>
        <end position="224"/>
    </location>
</feature>
<feature type="region of interest" description="Disordered" evidence="1">
    <location>
        <begin position="1"/>
        <end position="45"/>
    </location>
</feature>
<dbReference type="Gene3D" id="1.10.3450.10">
    <property type="entry name" value="TTHA0068-like"/>
    <property type="match status" value="1"/>
</dbReference>
<dbReference type="AlphaFoldDB" id="A0A5P2CTM0"/>
<accession>A0A5P2CTM0</accession>
<dbReference type="EMBL" id="CP029191">
    <property type="protein sequence ID" value="QES45078.1"/>
    <property type="molecule type" value="Genomic_DNA"/>
</dbReference>